<comment type="similarity">
    <text evidence="2 10">Belongs to the SecG family.</text>
</comment>
<keyword evidence="7 10" id="KW-1133">Transmembrane helix</keyword>
<feature type="compositionally biased region" description="Polar residues" evidence="11">
    <location>
        <begin position="86"/>
        <end position="99"/>
    </location>
</feature>
<proteinExistence type="inferred from homology"/>
<evidence type="ECO:0000256" key="7">
    <source>
        <dbReference type="ARBA" id="ARBA00022989"/>
    </source>
</evidence>
<dbReference type="GO" id="GO:0043952">
    <property type="term" value="P:protein transport by the Sec complex"/>
    <property type="evidence" value="ECO:0007669"/>
    <property type="project" value="TreeGrafter"/>
</dbReference>
<protein>
    <recommendedName>
        <fullName evidence="10">Protein-export membrane protein SecG</fullName>
    </recommendedName>
</protein>
<evidence type="ECO:0000256" key="3">
    <source>
        <dbReference type="ARBA" id="ARBA00022448"/>
    </source>
</evidence>
<evidence type="ECO:0000313" key="13">
    <source>
        <dbReference type="Proteomes" id="UP000294498"/>
    </source>
</evidence>
<dbReference type="PANTHER" id="PTHR34182">
    <property type="entry name" value="PROTEIN-EXPORT MEMBRANE PROTEIN SECG"/>
    <property type="match status" value="1"/>
</dbReference>
<keyword evidence="13" id="KW-1185">Reference proteome</keyword>
<evidence type="ECO:0000256" key="8">
    <source>
        <dbReference type="ARBA" id="ARBA00023010"/>
    </source>
</evidence>
<dbReference type="EMBL" id="SODV01000002">
    <property type="protein sequence ID" value="TDW97367.1"/>
    <property type="molecule type" value="Genomic_DNA"/>
</dbReference>
<comment type="caution">
    <text evidence="12">The sequence shown here is derived from an EMBL/GenBank/DDBJ whole genome shotgun (WGS) entry which is preliminary data.</text>
</comment>
<organism evidence="12 13">
    <name type="scientific">Dinghuibacter silviterrae</name>
    <dbReference type="NCBI Taxonomy" id="1539049"/>
    <lineage>
        <taxon>Bacteria</taxon>
        <taxon>Pseudomonadati</taxon>
        <taxon>Bacteroidota</taxon>
        <taxon>Chitinophagia</taxon>
        <taxon>Chitinophagales</taxon>
        <taxon>Chitinophagaceae</taxon>
        <taxon>Dinghuibacter</taxon>
    </lineage>
</organism>
<gene>
    <name evidence="12" type="ORF">EDB95_5215</name>
</gene>
<dbReference type="AlphaFoldDB" id="A0A4R8DIH8"/>
<evidence type="ECO:0000313" key="12">
    <source>
        <dbReference type="EMBL" id="TDW97367.1"/>
    </source>
</evidence>
<comment type="caution">
    <text evidence="10">Lacks conserved residue(s) required for the propagation of feature annotation.</text>
</comment>
<evidence type="ECO:0000256" key="2">
    <source>
        <dbReference type="ARBA" id="ARBA00008445"/>
    </source>
</evidence>
<reference evidence="12 13" key="1">
    <citation type="submission" date="2019-03" db="EMBL/GenBank/DDBJ databases">
        <title>Genomic Encyclopedia of Type Strains, Phase IV (KMG-IV): sequencing the most valuable type-strain genomes for metagenomic binning, comparative biology and taxonomic classification.</title>
        <authorList>
            <person name="Goeker M."/>
        </authorList>
    </citation>
    <scope>NUCLEOTIDE SEQUENCE [LARGE SCALE GENOMIC DNA]</scope>
    <source>
        <strain evidence="12 13">DSM 100059</strain>
    </source>
</reference>
<dbReference type="Proteomes" id="UP000294498">
    <property type="component" value="Unassembled WGS sequence"/>
</dbReference>
<evidence type="ECO:0000256" key="9">
    <source>
        <dbReference type="ARBA" id="ARBA00023136"/>
    </source>
</evidence>
<keyword evidence="4 10" id="KW-1003">Cell membrane</keyword>
<evidence type="ECO:0000256" key="6">
    <source>
        <dbReference type="ARBA" id="ARBA00022927"/>
    </source>
</evidence>
<dbReference type="PANTHER" id="PTHR34182:SF1">
    <property type="entry name" value="PROTEIN-EXPORT MEMBRANE PROTEIN SECG"/>
    <property type="match status" value="1"/>
</dbReference>
<dbReference type="OrthoDB" id="1122493at2"/>
<keyword evidence="9 10" id="KW-0472">Membrane</keyword>
<dbReference type="Pfam" id="PF03840">
    <property type="entry name" value="SecG"/>
    <property type="match status" value="1"/>
</dbReference>
<dbReference type="RefSeq" id="WP_133999482.1">
    <property type="nucleotide sequence ID" value="NZ_SODV01000002.1"/>
</dbReference>
<dbReference type="GO" id="GO:0015450">
    <property type="term" value="F:protein-transporting ATPase activity"/>
    <property type="evidence" value="ECO:0007669"/>
    <property type="project" value="UniProtKB-UniRule"/>
</dbReference>
<evidence type="ECO:0000256" key="1">
    <source>
        <dbReference type="ARBA" id="ARBA00004651"/>
    </source>
</evidence>
<evidence type="ECO:0000256" key="5">
    <source>
        <dbReference type="ARBA" id="ARBA00022692"/>
    </source>
</evidence>
<accession>A0A4R8DIH8</accession>
<dbReference type="InterPro" id="IPR004692">
    <property type="entry name" value="SecG"/>
</dbReference>
<dbReference type="GO" id="GO:0005886">
    <property type="term" value="C:plasma membrane"/>
    <property type="evidence" value="ECO:0007669"/>
    <property type="project" value="UniProtKB-SubCell"/>
</dbReference>
<keyword evidence="8 10" id="KW-0811">Translocation</keyword>
<comment type="function">
    <text evidence="10">Involved in protein export. Participates in an early event of protein translocation.</text>
</comment>
<feature type="transmembrane region" description="Helical" evidence="10">
    <location>
        <begin position="55"/>
        <end position="73"/>
    </location>
</feature>
<evidence type="ECO:0000256" key="10">
    <source>
        <dbReference type="RuleBase" id="RU365087"/>
    </source>
</evidence>
<evidence type="ECO:0000256" key="11">
    <source>
        <dbReference type="SAM" id="MobiDB-lite"/>
    </source>
</evidence>
<feature type="region of interest" description="Disordered" evidence="11">
    <location>
        <begin position="79"/>
        <end position="99"/>
    </location>
</feature>
<dbReference type="GO" id="GO:0009306">
    <property type="term" value="P:protein secretion"/>
    <property type="evidence" value="ECO:0007669"/>
    <property type="project" value="UniProtKB-UniRule"/>
</dbReference>
<evidence type="ECO:0000256" key="4">
    <source>
        <dbReference type="ARBA" id="ARBA00022475"/>
    </source>
</evidence>
<dbReference type="GO" id="GO:0065002">
    <property type="term" value="P:intracellular protein transmembrane transport"/>
    <property type="evidence" value="ECO:0007669"/>
    <property type="project" value="TreeGrafter"/>
</dbReference>
<comment type="subcellular location">
    <subcellularLocation>
        <location evidence="1 10">Cell membrane</location>
        <topology evidence="1 10">Multi-pass membrane protein</topology>
    </subcellularLocation>
</comment>
<keyword evidence="3 10" id="KW-0813">Transport</keyword>
<dbReference type="NCBIfam" id="TIGR00810">
    <property type="entry name" value="secG"/>
    <property type="match status" value="1"/>
</dbReference>
<keyword evidence="5 10" id="KW-0812">Transmembrane</keyword>
<name>A0A4R8DIH8_9BACT</name>
<keyword evidence="6 10" id="KW-0653">Protein transport</keyword>
<sequence length="99" mass="10352">MVWLFLALIVLACVILSVLVLVQNSKGGGLAGSFSGFSNQIMGVKKTTDVLENGTWLFAVIIALLCLSSGLFINKKADANGRNVGNMGSNTPAQQAPAR</sequence>